<dbReference type="Pfam" id="PF00535">
    <property type="entry name" value="Glycos_transf_2"/>
    <property type="match status" value="1"/>
</dbReference>
<comment type="caution">
    <text evidence="4">The sequence shown here is derived from an EMBL/GenBank/DDBJ whole genome shotgun (WGS) entry which is preliminary data.</text>
</comment>
<dbReference type="EC" id="2.4.-.-" evidence="4"/>
<gene>
    <name evidence="4" type="ORF">ACFSYS_13185</name>
</gene>
<evidence type="ECO:0000259" key="2">
    <source>
        <dbReference type="Pfam" id="PF00535"/>
    </source>
</evidence>
<name>A0ABW5X762_9FLAO</name>
<protein>
    <submittedName>
        <fullName evidence="4">Glycosyltransferase family 2 protein</fullName>
        <ecNumber evidence="4">2.4.-.-</ecNumber>
    </submittedName>
</protein>
<dbReference type="InterPro" id="IPR027791">
    <property type="entry name" value="Galactosyl_T_C"/>
</dbReference>
<dbReference type="InterPro" id="IPR001173">
    <property type="entry name" value="Glyco_trans_2-like"/>
</dbReference>
<dbReference type="InterPro" id="IPR029044">
    <property type="entry name" value="Nucleotide-diphossugar_trans"/>
</dbReference>
<dbReference type="Gene3D" id="3.90.550.10">
    <property type="entry name" value="Spore Coat Polysaccharide Biosynthesis Protein SpsA, Chain A"/>
    <property type="match status" value="1"/>
</dbReference>
<keyword evidence="4" id="KW-0328">Glycosyltransferase</keyword>
<dbReference type="RefSeq" id="WP_251739125.1">
    <property type="nucleotide sequence ID" value="NZ_JBHUOJ010000032.1"/>
</dbReference>
<organism evidence="4 5">
    <name type="scientific">Christiangramia antarctica</name>
    <dbReference type="NCBI Taxonomy" id="2058158"/>
    <lineage>
        <taxon>Bacteria</taxon>
        <taxon>Pseudomonadati</taxon>
        <taxon>Bacteroidota</taxon>
        <taxon>Flavobacteriia</taxon>
        <taxon>Flavobacteriales</taxon>
        <taxon>Flavobacteriaceae</taxon>
        <taxon>Christiangramia</taxon>
    </lineage>
</organism>
<dbReference type="GO" id="GO:0016757">
    <property type="term" value="F:glycosyltransferase activity"/>
    <property type="evidence" value="ECO:0007669"/>
    <property type="project" value="UniProtKB-KW"/>
</dbReference>
<dbReference type="Proteomes" id="UP001597438">
    <property type="component" value="Unassembled WGS sequence"/>
</dbReference>
<dbReference type="Pfam" id="PF02709">
    <property type="entry name" value="Glyco_transf_7C"/>
    <property type="match status" value="1"/>
</dbReference>
<reference evidence="5" key="1">
    <citation type="journal article" date="2019" name="Int. J. Syst. Evol. Microbiol.">
        <title>The Global Catalogue of Microorganisms (GCM) 10K type strain sequencing project: providing services to taxonomists for standard genome sequencing and annotation.</title>
        <authorList>
            <consortium name="The Broad Institute Genomics Platform"/>
            <consortium name="The Broad Institute Genome Sequencing Center for Infectious Disease"/>
            <person name="Wu L."/>
            <person name="Ma J."/>
        </authorList>
    </citation>
    <scope>NUCLEOTIDE SEQUENCE [LARGE SCALE GENOMIC DNA]</scope>
    <source>
        <strain evidence="5">KCTC 52925</strain>
    </source>
</reference>
<keyword evidence="1 4" id="KW-0808">Transferase</keyword>
<accession>A0ABW5X762</accession>
<dbReference type="PANTHER" id="PTHR43685">
    <property type="entry name" value="GLYCOSYLTRANSFERASE"/>
    <property type="match status" value="1"/>
</dbReference>
<evidence type="ECO:0000256" key="1">
    <source>
        <dbReference type="ARBA" id="ARBA00022679"/>
    </source>
</evidence>
<dbReference type="SUPFAM" id="SSF53448">
    <property type="entry name" value="Nucleotide-diphospho-sugar transferases"/>
    <property type="match status" value="1"/>
</dbReference>
<proteinExistence type="predicted"/>
<evidence type="ECO:0000259" key="3">
    <source>
        <dbReference type="Pfam" id="PF02709"/>
    </source>
</evidence>
<keyword evidence="5" id="KW-1185">Reference proteome</keyword>
<evidence type="ECO:0000313" key="5">
    <source>
        <dbReference type="Proteomes" id="UP001597438"/>
    </source>
</evidence>
<dbReference type="EMBL" id="JBHUOJ010000032">
    <property type="protein sequence ID" value="MFD2834244.1"/>
    <property type="molecule type" value="Genomic_DNA"/>
</dbReference>
<dbReference type="InterPro" id="IPR050834">
    <property type="entry name" value="Glycosyltransf_2"/>
</dbReference>
<evidence type="ECO:0000313" key="4">
    <source>
        <dbReference type="EMBL" id="MFD2834244.1"/>
    </source>
</evidence>
<feature type="domain" description="Glycosyltransferase 2-like" evidence="2">
    <location>
        <begin position="9"/>
        <end position="134"/>
    </location>
</feature>
<feature type="domain" description="Galactosyltransferase C-terminal" evidence="3">
    <location>
        <begin position="145"/>
        <end position="197"/>
    </location>
</feature>
<sequence length="358" mass="42295">MITFIYANRNRDLNRIRLSLDSLQSQKEKNFSVSFVDYGSDPKYVDELDSLLSKYPFVIFFRLNVSHLLWNKSKALNYGILQVSTPFIFIADVDLLFHQATTKQLEENCDLTGFGLYCLNYLSKEVSAKLIKENTFTDLQVERKGDVNGMILAPKKAFIKVNGYDEFFHFYGAEDVDLFDRIERAGYKRRKYPEKLFYHYWHPSFHGSDDKIITQKPRVENIMRINEQHYFMNNKLKVIRPRRQPEIGSVIKMENSDLLKTPDKIYHIKNILAQVEHFIHEVMPAEKGVICVVFEGDPYFFSVKHKVKKLLKKQTQPYLSMKEVNDMLLKKIVFEYRNANYSFKIAEDLKSIDFRIQL</sequence>
<dbReference type="PANTHER" id="PTHR43685:SF2">
    <property type="entry name" value="GLYCOSYLTRANSFERASE 2-LIKE DOMAIN-CONTAINING PROTEIN"/>
    <property type="match status" value="1"/>
</dbReference>